<dbReference type="AlphaFoldDB" id="A0A8S1EB26"/>
<evidence type="ECO:0000256" key="5">
    <source>
        <dbReference type="SAM" id="Phobius"/>
    </source>
</evidence>
<dbReference type="GO" id="GO:0022857">
    <property type="term" value="F:transmembrane transporter activity"/>
    <property type="evidence" value="ECO:0007669"/>
    <property type="project" value="InterPro"/>
</dbReference>
<dbReference type="EMBL" id="CADEPM010000001">
    <property type="protein sequence ID" value="CAB3396786.1"/>
    <property type="molecule type" value="Genomic_DNA"/>
</dbReference>
<feature type="transmembrane region" description="Helical" evidence="5">
    <location>
        <begin position="21"/>
        <end position="41"/>
    </location>
</feature>
<feature type="transmembrane region" description="Helical" evidence="5">
    <location>
        <begin position="583"/>
        <end position="603"/>
    </location>
</feature>
<feature type="transmembrane region" description="Helical" evidence="5">
    <location>
        <begin position="401"/>
        <end position="422"/>
    </location>
</feature>
<feature type="transmembrane region" description="Helical" evidence="5">
    <location>
        <begin position="53"/>
        <end position="75"/>
    </location>
</feature>
<feature type="transmembrane region" description="Helical" evidence="5">
    <location>
        <begin position="703"/>
        <end position="722"/>
    </location>
</feature>
<feature type="transmembrane region" description="Helical" evidence="5">
    <location>
        <begin position="775"/>
        <end position="795"/>
    </location>
</feature>
<comment type="subcellular location">
    <subcellularLocation>
        <location evidence="1">Membrane</location>
        <topology evidence="1">Multi-pass membrane protein</topology>
    </subcellularLocation>
</comment>
<feature type="transmembrane region" description="Helical" evidence="5">
    <location>
        <begin position="115"/>
        <end position="134"/>
    </location>
</feature>
<evidence type="ECO:0000313" key="7">
    <source>
        <dbReference type="EMBL" id="CAB3396786.1"/>
    </source>
</evidence>
<feature type="transmembrane region" description="Helical" evidence="5">
    <location>
        <begin position="428"/>
        <end position="450"/>
    </location>
</feature>
<protein>
    <recommendedName>
        <fullName evidence="6">Major facilitator superfamily (MFS) profile domain-containing protein</fullName>
    </recommendedName>
</protein>
<keyword evidence="3 5" id="KW-1133">Transmembrane helix</keyword>
<feature type="transmembrane region" description="Helical" evidence="5">
    <location>
        <begin position="742"/>
        <end position="763"/>
    </location>
</feature>
<dbReference type="InterPro" id="IPR011701">
    <property type="entry name" value="MFS"/>
</dbReference>
<keyword evidence="4 5" id="KW-0472">Membrane</keyword>
<evidence type="ECO:0000256" key="3">
    <source>
        <dbReference type="ARBA" id="ARBA00022989"/>
    </source>
</evidence>
<sequence>MSASNILDQRQTDWKSMWISVFLQFLVGLQISAYFMSMWPYLSGLDRTADLDFLGWVVASCSIGCTIANPLFGYWNEKTMSVRNPAITGFMISAIGQFWYAILCVFPNVKWYMLGARFLTGFGVGNISVLRVYGATASTPKDRMKAISYGTGGLALGFSFGPVISAAFTPIGEVGLEIGSFRLNMYTVVALLMCAICIASSIVVYLFFEESYVGIVGKEEQETENIEVPKFDVIGALICIYLFMIATILGINLEVMSAPLTIAMYEWNDSQSIFYNGIALCLNCIITVGVNIAFGRSRLGKTDKRLQMLSGVTLFFICQALIYPWAFYTGPLNFLPANKTTIEIGGCLPEYDWCNYTTRVPLVLYMICFIVLFGIAFPLIETPSAALYSEVLGPRKQGMMQGFFSFGGSIAPVISSISTTYIFKHLGYRYVVMVQAAILVIGGLLILIFYKRLVPLKLISKNSQKMNSSTMGTHVLNERQTDWKSMWISIFLQFLVGVQISVYYMSMWPYLRGLDATADVDFLGWVVASCSIGCTIANPVYGHWNQKTMSVTWPAITGFIIAAIGQFWYALLSLFPNAKWYMMGARFLTGLGVGNLSMLRVYGAMASTPKDRMRAISYGTGGYVLGFSFGPVISAAFTPIGEAGLQLGGYQLNMYTVVALLMSLVCIIACFIVYFFFEESYAGIVEKEEKGNEMVTIPKFDTIGALTCIYLFMIVGIIATNIEVMSTPLTTVLYDWNDSQSIFYNGLALCMSCVVSVGLNIVLGSSRLGKINKRIQMLIGSAFFFLYQIFMYPWAFYTGPLNFLPANKTTIEIGGCLPEYD</sequence>
<evidence type="ECO:0000259" key="6">
    <source>
        <dbReference type="PROSITE" id="PS50850"/>
    </source>
</evidence>
<accession>A0A8S1EB26</accession>
<dbReference type="InterPro" id="IPR051068">
    <property type="entry name" value="MFS_Domain-Containing_Protein"/>
</dbReference>
<evidence type="ECO:0000256" key="4">
    <source>
        <dbReference type="ARBA" id="ARBA00023136"/>
    </source>
</evidence>
<feature type="transmembrane region" description="Helical" evidence="5">
    <location>
        <begin position="486"/>
        <end position="510"/>
    </location>
</feature>
<feature type="transmembrane region" description="Helical" evidence="5">
    <location>
        <begin position="657"/>
        <end position="677"/>
    </location>
</feature>
<comment type="caution">
    <text evidence="7">The sequence shown here is derived from an EMBL/GenBank/DDBJ whole genome shotgun (WGS) entry which is preliminary data.</text>
</comment>
<dbReference type="PROSITE" id="PS50850">
    <property type="entry name" value="MFS"/>
    <property type="match status" value="1"/>
</dbReference>
<dbReference type="InterPro" id="IPR036259">
    <property type="entry name" value="MFS_trans_sf"/>
</dbReference>
<evidence type="ECO:0000256" key="2">
    <source>
        <dbReference type="ARBA" id="ARBA00022692"/>
    </source>
</evidence>
<keyword evidence="8" id="KW-1185">Reference proteome</keyword>
<dbReference type="Pfam" id="PF07690">
    <property type="entry name" value="MFS_1"/>
    <property type="match status" value="2"/>
</dbReference>
<dbReference type="Gene3D" id="1.20.1250.20">
    <property type="entry name" value="MFS general substrate transporter like domains"/>
    <property type="match status" value="2"/>
</dbReference>
<feature type="transmembrane region" description="Helical" evidence="5">
    <location>
        <begin position="522"/>
        <end position="541"/>
    </location>
</feature>
<evidence type="ECO:0000256" key="1">
    <source>
        <dbReference type="ARBA" id="ARBA00004141"/>
    </source>
</evidence>
<feature type="transmembrane region" description="Helical" evidence="5">
    <location>
        <begin position="188"/>
        <end position="208"/>
    </location>
</feature>
<keyword evidence="2 5" id="KW-0812">Transmembrane</keyword>
<feature type="transmembrane region" description="Helical" evidence="5">
    <location>
        <begin position="362"/>
        <end position="380"/>
    </location>
</feature>
<feature type="transmembrane region" description="Helical" evidence="5">
    <location>
        <begin position="553"/>
        <end position="571"/>
    </location>
</feature>
<dbReference type="InterPro" id="IPR020846">
    <property type="entry name" value="MFS_dom"/>
</dbReference>
<name>A0A8S1EB26_9PELO</name>
<organism evidence="7 8">
    <name type="scientific">Caenorhabditis bovis</name>
    <dbReference type="NCBI Taxonomy" id="2654633"/>
    <lineage>
        <taxon>Eukaryota</taxon>
        <taxon>Metazoa</taxon>
        <taxon>Ecdysozoa</taxon>
        <taxon>Nematoda</taxon>
        <taxon>Chromadorea</taxon>
        <taxon>Rhabditida</taxon>
        <taxon>Rhabditina</taxon>
        <taxon>Rhabditomorpha</taxon>
        <taxon>Rhabditoidea</taxon>
        <taxon>Rhabditidae</taxon>
        <taxon>Peloderinae</taxon>
        <taxon>Caenorhabditis</taxon>
    </lineage>
</organism>
<feature type="domain" description="Major facilitator superfamily (MFS) profile" evidence="6">
    <location>
        <begin position="16"/>
        <end position="454"/>
    </location>
</feature>
<dbReference type="Proteomes" id="UP000494206">
    <property type="component" value="Unassembled WGS sequence"/>
</dbReference>
<reference evidence="7 8" key="1">
    <citation type="submission" date="2020-04" db="EMBL/GenBank/DDBJ databases">
        <authorList>
            <person name="Laetsch R D."/>
            <person name="Stevens L."/>
            <person name="Kumar S."/>
            <person name="Blaxter L. M."/>
        </authorList>
    </citation>
    <scope>NUCLEOTIDE SEQUENCE [LARGE SCALE GENOMIC DNA]</scope>
</reference>
<feature type="transmembrane region" description="Helical" evidence="5">
    <location>
        <begin position="146"/>
        <end position="168"/>
    </location>
</feature>
<dbReference type="PANTHER" id="PTHR23510">
    <property type="entry name" value="INNER MEMBRANE TRANSPORT PROTEIN YAJR"/>
    <property type="match status" value="1"/>
</dbReference>
<evidence type="ECO:0000313" key="8">
    <source>
        <dbReference type="Proteomes" id="UP000494206"/>
    </source>
</evidence>
<dbReference type="GO" id="GO:0005765">
    <property type="term" value="C:lysosomal membrane"/>
    <property type="evidence" value="ECO:0007669"/>
    <property type="project" value="TreeGrafter"/>
</dbReference>
<dbReference type="OrthoDB" id="370281at2759"/>
<feature type="transmembrane region" description="Helical" evidence="5">
    <location>
        <begin position="273"/>
        <end position="294"/>
    </location>
</feature>
<feature type="transmembrane region" description="Helical" evidence="5">
    <location>
        <begin position="87"/>
        <end position="109"/>
    </location>
</feature>
<dbReference type="PANTHER" id="PTHR23510:SF20">
    <property type="entry name" value="MAJOR FACILITATOR SUPERFAMILY (MFS) PROFILE DOMAIN-CONTAINING PROTEIN"/>
    <property type="match status" value="1"/>
</dbReference>
<dbReference type="SUPFAM" id="SSF103473">
    <property type="entry name" value="MFS general substrate transporter"/>
    <property type="match status" value="2"/>
</dbReference>
<feature type="transmembrane region" description="Helical" evidence="5">
    <location>
        <begin position="306"/>
        <end position="326"/>
    </location>
</feature>
<dbReference type="CDD" id="cd17326">
    <property type="entry name" value="MFS_MFSD8"/>
    <property type="match status" value="1"/>
</dbReference>
<proteinExistence type="predicted"/>
<feature type="transmembrane region" description="Helical" evidence="5">
    <location>
        <begin position="615"/>
        <end position="637"/>
    </location>
</feature>
<gene>
    <name evidence="7" type="ORF">CBOVIS_LOCUS294</name>
</gene>
<feature type="transmembrane region" description="Helical" evidence="5">
    <location>
        <begin position="233"/>
        <end position="253"/>
    </location>
</feature>